<name>A0A8D8H5Z1_CULPI</name>
<protein>
    <submittedName>
        <fullName evidence="2">(northern house mosquito) hypothetical protein</fullName>
    </submittedName>
</protein>
<reference evidence="2" key="1">
    <citation type="submission" date="2021-05" db="EMBL/GenBank/DDBJ databases">
        <authorList>
            <person name="Alioto T."/>
            <person name="Alioto T."/>
            <person name="Gomez Garrido J."/>
        </authorList>
    </citation>
    <scope>NUCLEOTIDE SEQUENCE</scope>
</reference>
<evidence type="ECO:0000313" key="2">
    <source>
        <dbReference type="EMBL" id="CAG6528858.1"/>
    </source>
</evidence>
<dbReference type="EMBL" id="HBUE01305499">
    <property type="protein sequence ID" value="CAG6580639.1"/>
    <property type="molecule type" value="Transcribed_RNA"/>
</dbReference>
<accession>A0A8D8H5Z1</accession>
<proteinExistence type="predicted"/>
<feature type="region of interest" description="Disordered" evidence="1">
    <location>
        <begin position="156"/>
        <end position="175"/>
    </location>
</feature>
<organism evidence="2">
    <name type="scientific">Culex pipiens</name>
    <name type="common">House mosquito</name>
    <dbReference type="NCBI Taxonomy" id="7175"/>
    <lineage>
        <taxon>Eukaryota</taxon>
        <taxon>Metazoa</taxon>
        <taxon>Ecdysozoa</taxon>
        <taxon>Arthropoda</taxon>
        <taxon>Hexapoda</taxon>
        <taxon>Insecta</taxon>
        <taxon>Pterygota</taxon>
        <taxon>Neoptera</taxon>
        <taxon>Endopterygota</taxon>
        <taxon>Diptera</taxon>
        <taxon>Nematocera</taxon>
        <taxon>Culicoidea</taxon>
        <taxon>Culicidae</taxon>
        <taxon>Culicinae</taxon>
        <taxon>Culicini</taxon>
        <taxon>Culex</taxon>
        <taxon>Culex</taxon>
    </lineage>
</organism>
<feature type="compositionally biased region" description="Basic residues" evidence="1">
    <location>
        <begin position="157"/>
        <end position="175"/>
    </location>
</feature>
<sequence length="175" mass="20540">MINAKQHRRRRITSAIVWSTAAAAPQSILRGNPWHRRRRRRRRRQRWPPSGVIMIFPGVTRRRKARTRTGTGIAIVSTRSVATRSTPGTVVLDRHPTTAPVQAAAVPAQRTSLRRQRLRRPRRRCPAILPRVKTRKTITWERSSALERRRLSYQSRLKNRSSRSRLRFRRISPPR</sequence>
<evidence type="ECO:0000256" key="1">
    <source>
        <dbReference type="SAM" id="MobiDB-lite"/>
    </source>
</evidence>
<dbReference type="AlphaFoldDB" id="A0A8D8H5Z1"/>
<dbReference type="EMBL" id="HBUE01199347">
    <property type="protein sequence ID" value="CAG6528858.1"/>
    <property type="molecule type" value="Transcribed_RNA"/>
</dbReference>